<dbReference type="EMBL" id="CP095855">
    <property type="protein sequence ID" value="UPK67179.1"/>
    <property type="molecule type" value="Genomic_DNA"/>
</dbReference>
<proteinExistence type="predicted"/>
<keyword evidence="2" id="KW-1185">Reference proteome</keyword>
<dbReference type="Proteomes" id="UP000830198">
    <property type="component" value="Chromosome"/>
</dbReference>
<name>A0ABY4HVI5_CHIFI</name>
<gene>
    <name evidence="1" type="ORF">MYF79_19760</name>
</gene>
<protein>
    <recommendedName>
        <fullName evidence="3">NlpE N-terminal domain-containing protein</fullName>
    </recommendedName>
</protein>
<evidence type="ECO:0000313" key="1">
    <source>
        <dbReference type="EMBL" id="UPK67179.1"/>
    </source>
</evidence>
<evidence type="ECO:0000313" key="2">
    <source>
        <dbReference type="Proteomes" id="UP000830198"/>
    </source>
</evidence>
<reference evidence="1 2" key="1">
    <citation type="submission" date="2022-04" db="EMBL/GenBank/DDBJ databases">
        <title>The arsenic-methylating capacity of Chitinophaga filiformis YT5 during chitin decomposition.</title>
        <authorList>
            <person name="Chen G."/>
            <person name="Liang Y."/>
        </authorList>
    </citation>
    <scope>NUCLEOTIDE SEQUENCE [LARGE SCALE GENOMIC DNA]</scope>
    <source>
        <strain evidence="1 2">YT5</strain>
    </source>
</reference>
<evidence type="ECO:0008006" key="3">
    <source>
        <dbReference type="Google" id="ProtNLM"/>
    </source>
</evidence>
<organism evidence="1 2">
    <name type="scientific">Chitinophaga filiformis</name>
    <name type="common">Myxococcus filiformis</name>
    <name type="synonym">Flexibacter filiformis</name>
    <dbReference type="NCBI Taxonomy" id="104663"/>
    <lineage>
        <taxon>Bacteria</taxon>
        <taxon>Pseudomonadati</taxon>
        <taxon>Bacteroidota</taxon>
        <taxon>Chitinophagia</taxon>
        <taxon>Chitinophagales</taxon>
        <taxon>Chitinophagaceae</taxon>
        <taxon>Chitinophaga</taxon>
    </lineage>
</organism>
<accession>A0ABY4HVI5</accession>
<sequence>MRFVVIILVLLCAACHQETTSEFVPAHSRKVAVRLMDSLGVVTMYVPERYDTGFAWLHQSDCVPCHEMKCRFQPKSTPIKMDLCDLCLLSPVDSVDQLTIIYNPFGHPVPRGRRSNIDTTGMYQNRSSYQYERENMKFWPPERKSAVLDTTYKIGDRPLQVFGTREYDPETKRYTYLLKADTYVRFTDIRFECKLITDKQDSISTHYIDDAAEALRSIRFSTPLFR</sequence>
<dbReference type="RefSeq" id="WP_247809358.1">
    <property type="nucleotide sequence ID" value="NZ_CP095855.1"/>
</dbReference>